<keyword evidence="2" id="KW-1185">Reference proteome</keyword>
<dbReference type="eggNOG" id="arCOG03264">
    <property type="taxonomic scope" value="Archaea"/>
</dbReference>
<name>B8GI80_METPE</name>
<proteinExistence type="predicted"/>
<dbReference type="RefSeq" id="WP_012616750.1">
    <property type="nucleotide sequence ID" value="NC_011832.1"/>
</dbReference>
<reference evidence="1 2" key="1">
    <citation type="journal article" date="2015" name="Genome Announc.">
        <title>Complete Genome Sequence of Methanosphaerula palustris E1-9CT, a Hydrogenotrophic Methanogen Isolated from a Minerotrophic Fen Peatland.</title>
        <authorList>
            <person name="Cadillo-Quiroz H."/>
            <person name="Browne P."/>
            <person name="Kyrpides N."/>
            <person name="Woyke T."/>
            <person name="Goodwin L."/>
            <person name="Detter C."/>
            <person name="Yavitt J.B."/>
            <person name="Zinder S.H."/>
        </authorList>
    </citation>
    <scope>NUCLEOTIDE SEQUENCE [LARGE SCALE GENOMIC DNA]</scope>
    <source>
        <strain evidence="2">ATCC BAA-1556 / DSM 19958 / E1-9c</strain>
    </source>
</reference>
<dbReference type="Proteomes" id="UP000002457">
    <property type="component" value="Chromosome"/>
</dbReference>
<accession>B8GI80</accession>
<dbReference type="AlphaFoldDB" id="B8GI80"/>
<protein>
    <recommendedName>
        <fullName evidence="3">PEGA domain protein</fullName>
    </recommendedName>
</protein>
<dbReference type="OrthoDB" id="117342at2157"/>
<evidence type="ECO:0008006" key="3">
    <source>
        <dbReference type="Google" id="ProtNLM"/>
    </source>
</evidence>
<dbReference type="GeneID" id="25394061"/>
<dbReference type="HOGENOM" id="CLU_593994_0_0_2"/>
<sequence precursor="true">MIPRSSLLIALLIVALIPTGVMGADQTLIGGDRGYYLVHAGVDGATVTFDGTVMGTTQNGVLKVQVYTTATPYRNFTVTKVGYQTYNGQITDYPAKDQTVDLIATLQPLTTTTTTTQTLIGGDQGYYLVHTGVDGATVTFDDTVMGTTQNGVLNVPVYTTATPFRNVTVTKAGYQTYNGQITDHPAKGQTVDLYATLQPLTTTTVTATANATTAQTLIGGDQGYYLVHAGVDGATVIFDGTVMGTTQNSVLKVQVYTTATPYRNFTVTKAGYQTYNGQITGYPAKDQTIDLYATLQPLTTTASNDDTSVIGGDQGWYLVHSNVDGASIAFDGTAKGTIQGGVLKVQVYTTGTPYKTFTATKNGYQPFSGQITSVPSKGGIIDLYANLTPLSTTTTTNTTTVQTTTNTLIGGDQGWYLIHSNAEGANVSFDSTPEGTITNGTLKVMVYVTGTPFKNITVTGEGFSPLTINITTHPAKGETVDIIANLTPLTPTTTQKSGPELLPLLVGLGLIGLGLRRKEE</sequence>
<organism evidence="1 2">
    <name type="scientific">Methanosphaerula palustris (strain ATCC BAA-1556 / DSM 19958 / E1-9c)</name>
    <dbReference type="NCBI Taxonomy" id="521011"/>
    <lineage>
        <taxon>Archaea</taxon>
        <taxon>Methanobacteriati</taxon>
        <taxon>Methanobacteriota</taxon>
        <taxon>Stenosarchaea group</taxon>
        <taxon>Methanomicrobia</taxon>
        <taxon>Methanomicrobiales</taxon>
        <taxon>Methanoregulaceae</taxon>
        <taxon>Methanosphaerula</taxon>
    </lineage>
</organism>
<dbReference type="STRING" id="521011.Mpal_0035"/>
<gene>
    <name evidence="1" type="ordered locus">Mpal_0035</name>
</gene>
<evidence type="ECO:0000313" key="2">
    <source>
        <dbReference type="Proteomes" id="UP000002457"/>
    </source>
</evidence>
<dbReference type="KEGG" id="mpl:Mpal_0035"/>
<dbReference type="EMBL" id="CP001338">
    <property type="protein sequence ID" value="ACL15431.1"/>
    <property type="molecule type" value="Genomic_DNA"/>
</dbReference>
<evidence type="ECO:0000313" key="1">
    <source>
        <dbReference type="EMBL" id="ACL15431.1"/>
    </source>
</evidence>